<reference evidence="8" key="1">
    <citation type="submission" date="2019-10" db="EMBL/GenBank/DDBJ databases">
        <title>Metagenomic sequencing of thiosulfate-disproportionating enrichment culture.</title>
        <authorList>
            <person name="Umezawa K."/>
            <person name="Kojima H."/>
            <person name="Fukui M."/>
        </authorList>
    </citation>
    <scope>NUCLEOTIDE SEQUENCE</scope>
    <source>
        <strain evidence="8">45J</strain>
    </source>
</reference>
<sequence>MKGKNKTKSEKKRSLREEKILEIKKKLIRQKEALLSEAGDALNTLPDETLFPELGDQASAEIDRNFMLRLKGRERQLLKKIDEAIEKIDSGTYGICEVCGEEINIKRLEARPVTTMCIECKTEQEEEEKLRER</sequence>
<feature type="domain" description="Zinc finger DksA/TraR C4-type" evidence="6">
    <location>
        <begin position="91"/>
        <end position="125"/>
    </location>
</feature>
<keyword evidence="5" id="KW-0175">Coiled coil</keyword>
<dbReference type="NCBIfam" id="TIGR02420">
    <property type="entry name" value="dksA"/>
    <property type="match status" value="1"/>
</dbReference>
<dbReference type="InterPro" id="IPR020458">
    <property type="entry name" value="Znf_DskA_TraR_CS"/>
</dbReference>
<dbReference type="SUPFAM" id="SSF109635">
    <property type="entry name" value="DnaK suppressor protein DksA, alpha-hairpin domain"/>
    <property type="match status" value="1"/>
</dbReference>
<keyword evidence="4" id="KW-0862">Zinc</keyword>
<evidence type="ECO:0000256" key="2">
    <source>
        <dbReference type="ARBA" id="ARBA00022723"/>
    </source>
</evidence>
<evidence type="ECO:0000256" key="4">
    <source>
        <dbReference type="ARBA" id="ARBA00022833"/>
    </source>
</evidence>
<keyword evidence="1" id="KW-0963">Cytoplasm</keyword>
<evidence type="ECO:0000259" key="6">
    <source>
        <dbReference type="Pfam" id="PF01258"/>
    </source>
</evidence>
<comment type="caution">
    <text evidence="8">The sequence shown here is derived from an EMBL/GenBank/DDBJ whole genome shotgun (WGS) entry which is preliminary data.</text>
</comment>
<evidence type="ECO:0000256" key="3">
    <source>
        <dbReference type="ARBA" id="ARBA00022771"/>
    </source>
</evidence>
<organism evidence="8">
    <name type="scientific">hot springs metagenome</name>
    <dbReference type="NCBI Taxonomy" id="433727"/>
    <lineage>
        <taxon>unclassified sequences</taxon>
        <taxon>metagenomes</taxon>
        <taxon>ecological metagenomes</taxon>
    </lineage>
</organism>
<evidence type="ECO:0000259" key="7">
    <source>
        <dbReference type="Pfam" id="PF21157"/>
    </source>
</evidence>
<keyword evidence="2" id="KW-0479">Metal-binding</keyword>
<dbReference type="PANTHER" id="PTHR33823">
    <property type="entry name" value="RNA POLYMERASE-BINDING TRANSCRIPTION FACTOR DKSA-RELATED"/>
    <property type="match status" value="1"/>
</dbReference>
<dbReference type="PRINTS" id="PR00618">
    <property type="entry name" value="DKSAZNFINGER"/>
</dbReference>
<dbReference type="PROSITE" id="PS51128">
    <property type="entry name" value="ZF_DKSA_2"/>
    <property type="match status" value="1"/>
</dbReference>
<dbReference type="PROSITE" id="PS01102">
    <property type="entry name" value="ZF_DKSA_1"/>
    <property type="match status" value="1"/>
</dbReference>
<dbReference type="Gene3D" id="1.20.120.910">
    <property type="entry name" value="DksA, coiled-coil domain"/>
    <property type="match status" value="1"/>
</dbReference>
<name>A0A5J4L691_9ZZZZ</name>
<gene>
    <name evidence="8" type="ORF">A45J_2181</name>
</gene>
<dbReference type="PANTHER" id="PTHR33823:SF2">
    <property type="entry name" value="RNA POLYMERASE-BINDING TRANSCRIPTION FACTOR DKSA"/>
    <property type="match status" value="1"/>
</dbReference>
<accession>A0A5J4L691</accession>
<feature type="domain" description="DnaK suppressor protein DksA N-terminal" evidence="7">
    <location>
        <begin position="23"/>
        <end position="88"/>
    </location>
</feature>
<dbReference type="InterPro" id="IPR048489">
    <property type="entry name" value="DksA_N"/>
</dbReference>
<dbReference type="EMBL" id="BLAB01000001">
    <property type="protein sequence ID" value="GER94420.1"/>
    <property type="molecule type" value="Genomic_DNA"/>
</dbReference>
<dbReference type="InterPro" id="IPR000962">
    <property type="entry name" value="Znf_DskA_TraR"/>
</dbReference>
<evidence type="ECO:0000313" key="8">
    <source>
        <dbReference type="EMBL" id="GER94420.1"/>
    </source>
</evidence>
<keyword evidence="3" id="KW-0863">Zinc-finger</keyword>
<evidence type="ECO:0000256" key="1">
    <source>
        <dbReference type="ARBA" id="ARBA00022490"/>
    </source>
</evidence>
<dbReference type="GO" id="GO:0008270">
    <property type="term" value="F:zinc ion binding"/>
    <property type="evidence" value="ECO:0007669"/>
    <property type="project" value="UniProtKB-KW"/>
</dbReference>
<dbReference type="AlphaFoldDB" id="A0A5J4L691"/>
<protein>
    <submittedName>
        <fullName evidence="8">RNA polymerase-binding protein DksA</fullName>
    </submittedName>
</protein>
<dbReference type="Pfam" id="PF21157">
    <property type="entry name" value="DksA_N"/>
    <property type="match status" value="1"/>
</dbReference>
<evidence type="ECO:0000256" key="5">
    <source>
        <dbReference type="ARBA" id="ARBA00023054"/>
    </source>
</evidence>
<dbReference type="Pfam" id="PF01258">
    <property type="entry name" value="zf-dskA_traR"/>
    <property type="match status" value="1"/>
</dbReference>
<dbReference type="InterPro" id="IPR012784">
    <property type="entry name" value="DksA_RNA_pol-bd"/>
</dbReference>
<dbReference type="SUPFAM" id="SSF57716">
    <property type="entry name" value="Glucocorticoid receptor-like (DNA-binding domain)"/>
    <property type="match status" value="1"/>
</dbReference>
<proteinExistence type="predicted"/>
<dbReference type="InterPro" id="IPR037187">
    <property type="entry name" value="DnaK_N"/>
</dbReference>
<dbReference type="InterPro" id="IPR020460">
    <property type="entry name" value="Znf_C4-type_bac"/>
</dbReference>